<dbReference type="Pfam" id="PF03007">
    <property type="entry name" value="WS_DGAT_cat"/>
    <property type="match status" value="1"/>
</dbReference>
<evidence type="ECO:0000259" key="12">
    <source>
        <dbReference type="Pfam" id="PF03007"/>
    </source>
</evidence>
<comment type="catalytic activity">
    <reaction evidence="10 11">
        <text>an acyl-CoA + a 1,2-diacyl-sn-glycerol = a triacyl-sn-glycerol + CoA</text>
        <dbReference type="Rhea" id="RHEA:10868"/>
        <dbReference type="ChEBI" id="CHEBI:17815"/>
        <dbReference type="ChEBI" id="CHEBI:57287"/>
        <dbReference type="ChEBI" id="CHEBI:58342"/>
        <dbReference type="ChEBI" id="CHEBI:64615"/>
        <dbReference type="EC" id="2.3.1.20"/>
    </reaction>
</comment>
<evidence type="ECO:0000256" key="11">
    <source>
        <dbReference type="RuleBase" id="RU361241"/>
    </source>
</evidence>
<reference evidence="14 15" key="1">
    <citation type="journal article" date="2009" name="Int. J. Syst. Evol. Microbiol.">
        <title>Nocardioides caeni sp. nov., isolated from wastewater.</title>
        <authorList>
            <person name="Yoon J.H."/>
            <person name="Kang S.J."/>
            <person name="Park S."/>
            <person name="Kim W."/>
            <person name="Oh T.K."/>
        </authorList>
    </citation>
    <scope>NUCLEOTIDE SEQUENCE [LARGE SCALE GENOMIC DNA]</scope>
    <source>
        <strain evidence="14 15">DSM 23134</strain>
    </source>
</reference>
<comment type="pathway">
    <text evidence="2">Lipid metabolism.</text>
</comment>
<dbReference type="Pfam" id="PF06974">
    <property type="entry name" value="WS_DGAT_C"/>
    <property type="match status" value="1"/>
</dbReference>
<keyword evidence="7 11" id="KW-0319">Glycerol metabolism</keyword>
<dbReference type="InterPro" id="IPR004255">
    <property type="entry name" value="O-acyltransferase_WSD1_N"/>
</dbReference>
<dbReference type="GO" id="GO:0001666">
    <property type="term" value="P:response to hypoxia"/>
    <property type="evidence" value="ECO:0007669"/>
    <property type="project" value="TreeGrafter"/>
</dbReference>
<dbReference type="InterPro" id="IPR014292">
    <property type="entry name" value="Acyl_transf_WS/DGAT"/>
</dbReference>
<evidence type="ECO:0000256" key="3">
    <source>
        <dbReference type="ARBA" id="ARBA00009587"/>
    </source>
</evidence>
<keyword evidence="5 11" id="KW-0444">Lipid biosynthesis</keyword>
<evidence type="ECO:0000313" key="14">
    <source>
        <dbReference type="EMBL" id="THV16008.1"/>
    </source>
</evidence>
<dbReference type="AlphaFoldDB" id="A0A4S8NHA8"/>
<dbReference type="SUPFAM" id="SSF52777">
    <property type="entry name" value="CoA-dependent acyltransferases"/>
    <property type="match status" value="2"/>
</dbReference>
<evidence type="ECO:0000256" key="7">
    <source>
        <dbReference type="ARBA" id="ARBA00022798"/>
    </source>
</evidence>
<protein>
    <recommendedName>
        <fullName evidence="4 11">Diacylglycerol O-acyltransferase</fullName>
        <ecNumber evidence="4 11">2.3.1.20</ecNumber>
    </recommendedName>
</protein>
<dbReference type="NCBIfam" id="TIGR02946">
    <property type="entry name" value="acyl_WS_DGAT"/>
    <property type="match status" value="1"/>
</dbReference>
<keyword evidence="6 11" id="KW-0808">Transferase</keyword>
<dbReference type="GO" id="GO:0006071">
    <property type="term" value="P:glycerol metabolic process"/>
    <property type="evidence" value="ECO:0007669"/>
    <property type="project" value="UniProtKB-KW"/>
</dbReference>
<feature type="domain" description="O-acyltransferase WSD1 C-terminal" evidence="13">
    <location>
        <begin position="308"/>
        <end position="451"/>
    </location>
</feature>
<organism evidence="14 15">
    <name type="scientific">Nocardioides caeni</name>
    <dbReference type="NCBI Taxonomy" id="574700"/>
    <lineage>
        <taxon>Bacteria</taxon>
        <taxon>Bacillati</taxon>
        <taxon>Actinomycetota</taxon>
        <taxon>Actinomycetes</taxon>
        <taxon>Propionibacteriales</taxon>
        <taxon>Nocardioidaceae</taxon>
        <taxon>Nocardioides</taxon>
    </lineage>
</organism>
<dbReference type="Proteomes" id="UP000307087">
    <property type="component" value="Unassembled WGS sequence"/>
</dbReference>
<dbReference type="UniPathway" id="UPA00282"/>
<dbReference type="InterPro" id="IPR009721">
    <property type="entry name" value="O-acyltransferase_WSD1_C"/>
</dbReference>
<evidence type="ECO:0000256" key="6">
    <source>
        <dbReference type="ARBA" id="ARBA00022679"/>
    </source>
</evidence>
<dbReference type="GO" id="GO:0004144">
    <property type="term" value="F:diacylglycerol O-acyltransferase activity"/>
    <property type="evidence" value="ECO:0007669"/>
    <property type="project" value="UniProtKB-EC"/>
</dbReference>
<evidence type="ECO:0000259" key="13">
    <source>
        <dbReference type="Pfam" id="PF06974"/>
    </source>
</evidence>
<dbReference type="PANTHER" id="PTHR31650">
    <property type="entry name" value="O-ACYLTRANSFERASE (WSD1-LIKE) FAMILY PROTEIN"/>
    <property type="match status" value="1"/>
</dbReference>
<dbReference type="InterPro" id="IPR023213">
    <property type="entry name" value="CAT-like_dom_sf"/>
</dbReference>
<evidence type="ECO:0000256" key="2">
    <source>
        <dbReference type="ARBA" id="ARBA00005189"/>
    </source>
</evidence>
<dbReference type="EC" id="2.3.1.20" evidence="4 11"/>
<evidence type="ECO:0000256" key="9">
    <source>
        <dbReference type="ARBA" id="ARBA00023315"/>
    </source>
</evidence>
<comment type="similarity">
    <text evidence="3 11">Belongs to the long-chain O-acyltransferase family.</text>
</comment>
<comment type="caution">
    <text evidence="14">The sequence shown here is derived from an EMBL/GenBank/DDBJ whole genome shotgun (WGS) entry which is preliminary data.</text>
</comment>
<gene>
    <name evidence="14" type="ORF">E9934_06625</name>
</gene>
<comment type="pathway">
    <text evidence="1 11">Glycerolipid metabolism; triacylglycerol biosynthesis.</text>
</comment>
<dbReference type="EMBL" id="STGW01000003">
    <property type="protein sequence ID" value="THV16008.1"/>
    <property type="molecule type" value="Genomic_DNA"/>
</dbReference>
<dbReference type="GO" id="GO:0051701">
    <property type="term" value="P:biological process involved in interaction with host"/>
    <property type="evidence" value="ECO:0007669"/>
    <property type="project" value="TreeGrafter"/>
</dbReference>
<evidence type="ECO:0000256" key="5">
    <source>
        <dbReference type="ARBA" id="ARBA00022516"/>
    </source>
</evidence>
<evidence type="ECO:0000256" key="1">
    <source>
        <dbReference type="ARBA" id="ARBA00004771"/>
    </source>
</evidence>
<keyword evidence="9 11" id="KW-0012">Acyltransferase</keyword>
<evidence type="ECO:0000256" key="8">
    <source>
        <dbReference type="ARBA" id="ARBA00023098"/>
    </source>
</evidence>
<proteinExistence type="inferred from homology"/>
<accession>A0A4S8NHA8</accession>
<evidence type="ECO:0000313" key="15">
    <source>
        <dbReference type="Proteomes" id="UP000307087"/>
    </source>
</evidence>
<dbReference type="GO" id="GO:0071731">
    <property type="term" value="P:response to nitric oxide"/>
    <property type="evidence" value="ECO:0007669"/>
    <property type="project" value="TreeGrafter"/>
</dbReference>
<keyword evidence="8 11" id="KW-0443">Lipid metabolism</keyword>
<evidence type="ECO:0000256" key="4">
    <source>
        <dbReference type="ARBA" id="ARBA00013244"/>
    </source>
</evidence>
<evidence type="ECO:0000256" key="10">
    <source>
        <dbReference type="ARBA" id="ARBA00048109"/>
    </source>
</evidence>
<dbReference type="InterPro" id="IPR045034">
    <property type="entry name" value="O-acyltransferase_WSD1-like"/>
</dbReference>
<dbReference type="RefSeq" id="WP_136562103.1">
    <property type="nucleotide sequence ID" value="NZ_STGW01000003.1"/>
</dbReference>
<dbReference type="Gene3D" id="3.30.559.10">
    <property type="entry name" value="Chloramphenicol acetyltransferase-like domain"/>
    <property type="match status" value="1"/>
</dbReference>
<dbReference type="GO" id="GO:0019432">
    <property type="term" value="P:triglyceride biosynthetic process"/>
    <property type="evidence" value="ECO:0007669"/>
    <property type="project" value="UniProtKB-UniPathway"/>
</dbReference>
<sequence length="466" mass="50839">MVEHLTPTDASMLAIEDADHGSHIQVIYVFEGEPPTPLEFRETVEQRLLGAPRFRQRVVRVPFNLGRPAWVDDERFDLDFHLRRTALPSPGGEEELRALSNRLLQRPLDLGRPLWEMWLVEGLAANHFAVIHRVHHCMVDGVATQDISGMMFSSSPEEDRPVAEPACPGHVPSQAELVVSGLSDLAAHSSRVLAGLLRGSRAPRDLWDDAVQSARTLGTLTGVSGAVPTTLINRPGGPRRRTDWVRLPMAELRETKNLVGTTLNNVVLAAATGALHRYLERQGEPITAGMRAMVPVSVRLDPDRGVLGNQVSAIYPVLPVGETDPERRLALVAAEVEELRGGQGVALERLMNLGGFAPPTIMEQVQRLLLLNPGAHNLVISNVPGPGTPYYLRGRKLVEVLPSGTTMPRHGLNLVMISYLGTLFVAVSSDPDVVPDAAGFASALEHSFAELRDWARTRVDPAEPAQ</sequence>
<dbReference type="PANTHER" id="PTHR31650:SF1">
    <property type="entry name" value="WAX ESTER SYNTHASE_DIACYLGLYCEROL ACYLTRANSFERASE 4-RELATED"/>
    <property type="match status" value="1"/>
</dbReference>
<name>A0A4S8NHA8_9ACTN</name>
<keyword evidence="15" id="KW-1185">Reference proteome</keyword>
<dbReference type="GO" id="GO:0005886">
    <property type="term" value="C:plasma membrane"/>
    <property type="evidence" value="ECO:0007669"/>
    <property type="project" value="TreeGrafter"/>
</dbReference>
<feature type="domain" description="O-acyltransferase WSD1-like N-terminal" evidence="12">
    <location>
        <begin position="5"/>
        <end position="267"/>
    </location>
</feature>